<organism evidence="1 2">
    <name type="scientific">Kaistella gelatinilytica</name>
    <dbReference type="NCBI Taxonomy" id="2787636"/>
    <lineage>
        <taxon>Bacteria</taxon>
        <taxon>Pseudomonadati</taxon>
        <taxon>Bacteroidota</taxon>
        <taxon>Flavobacteriia</taxon>
        <taxon>Flavobacteriales</taxon>
        <taxon>Weeksellaceae</taxon>
        <taxon>Chryseobacterium group</taxon>
        <taxon>Kaistella</taxon>
    </lineage>
</organism>
<protein>
    <recommendedName>
        <fullName evidence="3">YD repeat-containing protein</fullName>
    </recommendedName>
</protein>
<name>A0ABS0FDF9_9FLAO</name>
<sequence length="298" mass="32013">MNKVLSILTFFLSFVILFSCEPNRDTNGDYLIGVTQPGGNGGGSGGGSGSTKLLKKMTSVDIDGAVSTFTYNYTAGVLTSANLDDDGDKSDFAFSYKDNKLSQFIMNNSDGTNIITTTVNLVYNNGILVSSFGNMESGGEEATKNNTIYTYNAAGKISKIVTSLTGKDLIDPNIYTEKFNIESNVIFNGDNMSSWKMTVKAITPPPVTIDPIVTNVKFSNYDTKKNPLATLPYELNLAGAHFLTSSNSILGLSTNNYGTAVATTNVDTQTANFTFVYDNDGYPTSATSAQGTLKYEYQ</sequence>
<proteinExistence type="predicted"/>
<gene>
    <name evidence="1" type="ORF">IV494_11205</name>
</gene>
<dbReference type="EMBL" id="JADPVI010000003">
    <property type="protein sequence ID" value="MBF8457746.1"/>
    <property type="molecule type" value="Genomic_DNA"/>
</dbReference>
<dbReference type="Proteomes" id="UP000660070">
    <property type="component" value="Unassembled WGS sequence"/>
</dbReference>
<reference evidence="1 2" key="1">
    <citation type="submission" date="2020-11" db="EMBL/GenBank/DDBJ databases">
        <title>Kaistella gelatinilytica sp. nov., a flavobacterium isolated from Antarctic Soil.</title>
        <authorList>
            <person name="Li J."/>
        </authorList>
    </citation>
    <scope>NUCLEOTIDE SEQUENCE [LARGE SCALE GENOMIC DNA]</scope>
    <source>
        <strain evidence="1 2">G5-32</strain>
    </source>
</reference>
<evidence type="ECO:0008006" key="3">
    <source>
        <dbReference type="Google" id="ProtNLM"/>
    </source>
</evidence>
<keyword evidence="2" id="KW-1185">Reference proteome</keyword>
<comment type="caution">
    <text evidence="1">The sequence shown here is derived from an EMBL/GenBank/DDBJ whole genome shotgun (WGS) entry which is preliminary data.</text>
</comment>
<evidence type="ECO:0000313" key="2">
    <source>
        <dbReference type="Proteomes" id="UP000660070"/>
    </source>
</evidence>
<dbReference type="RefSeq" id="WP_196080232.1">
    <property type="nucleotide sequence ID" value="NZ_JADPVI010000003.1"/>
</dbReference>
<dbReference type="PROSITE" id="PS51257">
    <property type="entry name" value="PROKAR_LIPOPROTEIN"/>
    <property type="match status" value="1"/>
</dbReference>
<evidence type="ECO:0000313" key="1">
    <source>
        <dbReference type="EMBL" id="MBF8457746.1"/>
    </source>
</evidence>
<accession>A0ABS0FDF9</accession>